<dbReference type="InterPro" id="IPR039424">
    <property type="entry name" value="SBP_5"/>
</dbReference>
<gene>
    <name evidence="4" type="ORF">CHR53_26375</name>
</gene>
<dbReference type="GO" id="GO:0003677">
    <property type="term" value="F:DNA binding"/>
    <property type="evidence" value="ECO:0007669"/>
    <property type="project" value="UniProtKB-KW"/>
</dbReference>
<protein>
    <recommendedName>
        <fullName evidence="6">ABC transporter substrate-binding protein</fullName>
    </recommendedName>
</protein>
<dbReference type="RefSeq" id="WP_127489225.1">
    <property type="nucleotide sequence ID" value="NZ_CP022572.1"/>
</dbReference>
<evidence type="ECO:0000313" key="5">
    <source>
        <dbReference type="Proteomes" id="UP000282892"/>
    </source>
</evidence>
<keyword evidence="1" id="KW-0238">DNA-binding</keyword>
<organism evidence="4 5">
    <name type="scientific">Neobacillus mesonae</name>
    <dbReference type="NCBI Taxonomy" id="1193713"/>
    <lineage>
        <taxon>Bacteria</taxon>
        <taxon>Bacillati</taxon>
        <taxon>Bacillota</taxon>
        <taxon>Bacilli</taxon>
        <taxon>Bacillales</taxon>
        <taxon>Bacillaceae</taxon>
        <taxon>Neobacillus</taxon>
    </lineage>
</organism>
<dbReference type="InterPro" id="IPR025370">
    <property type="entry name" value="SgrR_HTH_N"/>
</dbReference>
<dbReference type="PANTHER" id="PTHR30290:SF72">
    <property type="entry name" value="HTH-TYPE TRANSCRIPTIONAL REGULATOR SGRR"/>
    <property type="match status" value="1"/>
</dbReference>
<dbReference type="STRING" id="1193713.GCA_001636315_02163"/>
<dbReference type="OrthoDB" id="5894719at2"/>
<dbReference type="Gene3D" id="3.40.190.10">
    <property type="entry name" value="Periplasmic binding protein-like II"/>
    <property type="match status" value="1"/>
</dbReference>
<evidence type="ECO:0000256" key="1">
    <source>
        <dbReference type="ARBA" id="ARBA00023125"/>
    </source>
</evidence>
<feature type="domain" description="Transcriptional regulator SgrR N-terminal HTH" evidence="3">
    <location>
        <begin position="4"/>
        <end position="99"/>
    </location>
</feature>
<evidence type="ECO:0008006" key="6">
    <source>
        <dbReference type="Google" id="ProtNLM"/>
    </source>
</evidence>
<dbReference type="Proteomes" id="UP000282892">
    <property type="component" value="Chromosome"/>
</dbReference>
<reference evidence="4 5" key="1">
    <citation type="submission" date="2017-07" db="EMBL/GenBank/DDBJ databases">
        <title>The complete genome sequence of Bacillus mesonae strain H20-5, an efficient strain improving plant abiotic stress resistance.</title>
        <authorList>
            <person name="Kim S.Y."/>
            <person name="Song H."/>
            <person name="Sang M.K."/>
            <person name="Weon H.-Y."/>
            <person name="Song J."/>
        </authorList>
    </citation>
    <scope>NUCLEOTIDE SEQUENCE [LARGE SCALE GENOMIC DNA]</scope>
    <source>
        <strain evidence="4 5">H20-5</strain>
    </source>
</reference>
<proteinExistence type="predicted"/>
<feature type="domain" description="Solute-binding protein family 5" evidence="2">
    <location>
        <begin position="174"/>
        <end position="465"/>
    </location>
</feature>
<dbReference type="KEGG" id="nmk:CHR53_26375"/>
<dbReference type="InterPro" id="IPR000914">
    <property type="entry name" value="SBP_5_dom"/>
</dbReference>
<evidence type="ECO:0000313" key="4">
    <source>
        <dbReference type="EMBL" id="AZU64470.1"/>
    </source>
</evidence>
<sequence>MHIAEHYFRLYNHLYTDSSELTWEITISEIANILFCSNRNAKYIIKELKELGWIDWTPSPGRGKSSKLIFLKSSESIFFQLAEDKIANGDFTWCFNQLNYFSSLTQEKFFTLIKDFFGFHENTQNQKTIDLLRLPFPASFLELDPLNEQSAEEIQLINHIFDTVVIFNTKDNKVDPHIAHHFEFDSTGTKLSLFLRKGVFFHNGKELDGYDVKYSYERIKYDTKPSLLKNIFTNIKDISVPHPYIVIIKLFEPNHLFLHFLGSFETSIIPHNIIEEAGKKFFTKPVGSGPFKVTENNGKGLTLEAHSIYFKERPLLDRIEFWCIPEIVYYDTTISTNLSPIQFTELKELEKGAAFLSFNLRKPGICQSKDFRMAIQSGINKVSLAELSEGSVATDYFLSEDRCKNSFHPALAKKYIERAGYGGEKITLVTLEGKQYENGAKLIKKQLHQLGISLEVKIIKYRELWNEEIILIGDIFLLKELAPDNLEIDLITILNSNNSIIKHLLNKDVSEKINRILNLIYWEFSISRRYVQFKRIERLLLDEAAVIFLTKGRRRFLFFSSMDVSLQGDGINYNNLWLKPNT</sequence>
<keyword evidence="5" id="KW-1185">Reference proteome</keyword>
<dbReference type="Pfam" id="PF12793">
    <property type="entry name" value="SgrR_N"/>
    <property type="match status" value="1"/>
</dbReference>
<dbReference type="Pfam" id="PF00496">
    <property type="entry name" value="SBP_bac_5"/>
    <property type="match status" value="1"/>
</dbReference>
<dbReference type="SUPFAM" id="SSF53850">
    <property type="entry name" value="Periplasmic binding protein-like II"/>
    <property type="match status" value="1"/>
</dbReference>
<dbReference type="Gene3D" id="3.10.105.10">
    <property type="entry name" value="Dipeptide-binding Protein, Domain 3"/>
    <property type="match status" value="1"/>
</dbReference>
<name>A0A3T0I562_9BACI</name>
<dbReference type="PANTHER" id="PTHR30290">
    <property type="entry name" value="PERIPLASMIC BINDING COMPONENT OF ABC TRANSPORTER"/>
    <property type="match status" value="1"/>
</dbReference>
<dbReference type="EMBL" id="CP022572">
    <property type="protein sequence ID" value="AZU64470.1"/>
    <property type="molecule type" value="Genomic_DNA"/>
</dbReference>
<dbReference type="GO" id="GO:1904680">
    <property type="term" value="F:peptide transmembrane transporter activity"/>
    <property type="evidence" value="ECO:0007669"/>
    <property type="project" value="TreeGrafter"/>
</dbReference>
<evidence type="ECO:0000259" key="2">
    <source>
        <dbReference type="Pfam" id="PF00496"/>
    </source>
</evidence>
<dbReference type="GO" id="GO:0015833">
    <property type="term" value="P:peptide transport"/>
    <property type="evidence" value="ECO:0007669"/>
    <property type="project" value="TreeGrafter"/>
</dbReference>
<evidence type="ECO:0000259" key="3">
    <source>
        <dbReference type="Pfam" id="PF12793"/>
    </source>
</evidence>
<accession>A0A3T0I562</accession>
<dbReference type="AlphaFoldDB" id="A0A3T0I562"/>